<dbReference type="KEGG" id="dcr:108208794"/>
<evidence type="ECO:0000313" key="6">
    <source>
        <dbReference type="Proteomes" id="UP000077755"/>
    </source>
</evidence>
<dbReference type="InterPro" id="IPR009057">
    <property type="entry name" value="Homeodomain-like_sf"/>
</dbReference>
<protein>
    <submittedName>
        <fullName evidence="5">Uncharacterized protein</fullName>
    </submittedName>
</protein>
<feature type="region of interest" description="Disordered" evidence="4">
    <location>
        <begin position="1386"/>
        <end position="1453"/>
    </location>
</feature>
<dbReference type="InterPro" id="IPR017884">
    <property type="entry name" value="SANT_dom"/>
</dbReference>
<dbReference type="SMART" id="SM00717">
    <property type="entry name" value="SANT"/>
    <property type="match status" value="2"/>
</dbReference>
<dbReference type="PANTHER" id="PTHR47340:SF1">
    <property type="entry name" value="DUPLICATED HOMEODOMAIN-LIKE SUPERFAMILY PROTEIN"/>
    <property type="match status" value="1"/>
</dbReference>
<gene>
    <name evidence="5" type="ORF">DCAR_0207277</name>
</gene>
<accession>A0A161X3U0</accession>
<evidence type="ECO:0000256" key="3">
    <source>
        <dbReference type="SAM" id="Coils"/>
    </source>
</evidence>
<keyword evidence="3" id="KW-0175">Coiled coil</keyword>
<feature type="coiled-coil region" evidence="3">
    <location>
        <begin position="392"/>
        <end position="419"/>
    </location>
</feature>
<reference evidence="5" key="1">
    <citation type="journal article" date="2016" name="Nat. Genet.">
        <title>A high-quality carrot genome assembly provides new insights into carotenoid accumulation and asterid genome evolution.</title>
        <authorList>
            <person name="Iorizzo M."/>
            <person name="Ellison S."/>
            <person name="Senalik D."/>
            <person name="Zeng P."/>
            <person name="Satapoomin P."/>
            <person name="Huang J."/>
            <person name="Bowman M."/>
            <person name="Iovene M."/>
            <person name="Sanseverino W."/>
            <person name="Cavagnaro P."/>
            <person name="Yildiz M."/>
            <person name="Macko-Podgorni A."/>
            <person name="Moranska E."/>
            <person name="Grzebelus E."/>
            <person name="Grzebelus D."/>
            <person name="Ashrafi H."/>
            <person name="Zheng Z."/>
            <person name="Cheng S."/>
            <person name="Spooner D."/>
            <person name="Van Deynze A."/>
            <person name="Simon P."/>
        </authorList>
    </citation>
    <scope>NUCLEOTIDE SEQUENCE</scope>
    <source>
        <tissue evidence="5">Leaf</tissue>
    </source>
</reference>
<dbReference type="Proteomes" id="UP000077755">
    <property type="component" value="Chromosome 2"/>
</dbReference>
<reference evidence="5" key="2">
    <citation type="submission" date="2022-03" db="EMBL/GenBank/DDBJ databases">
        <title>Draft title - Genomic analysis of global carrot germplasm unveils the trajectory of domestication and the origin of high carotenoid orange carrot.</title>
        <authorList>
            <person name="Iorizzo M."/>
            <person name="Ellison S."/>
            <person name="Senalik D."/>
            <person name="Macko-Podgorni A."/>
            <person name="Grzebelus D."/>
            <person name="Bostan H."/>
            <person name="Rolling W."/>
            <person name="Curaba J."/>
            <person name="Simon P."/>
        </authorList>
    </citation>
    <scope>NUCLEOTIDE SEQUENCE</scope>
    <source>
        <tissue evidence="5">Leaf</tissue>
    </source>
</reference>
<dbReference type="PROSITE" id="PS51294">
    <property type="entry name" value="HTH_MYB"/>
    <property type="match status" value="1"/>
</dbReference>
<organism evidence="5 6">
    <name type="scientific">Daucus carota subsp. sativus</name>
    <name type="common">Carrot</name>
    <dbReference type="NCBI Taxonomy" id="79200"/>
    <lineage>
        <taxon>Eukaryota</taxon>
        <taxon>Viridiplantae</taxon>
        <taxon>Streptophyta</taxon>
        <taxon>Embryophyta</taxon>
        <taxon>Tracheophyta</taxon>
        <taxon>Spermatophyta</taxon>
        <taxon>Magnoliopsida</taxon>
        <taxon>eudicotyledons</taxon>
        <taxon>Gunneridae</taxon>
        <taxon>Pentapetalae</taxon>
        <taxon>asterids</taxon>
        <taxon>campanulids</taxon>
        <taxon>Apiales</taxon>
        <taxon>Apiaceae</taxon>
        <taxon>Apioideae</taxon>
        <taxon>Scandiceae</taxon>
        <taxon>Daucinae</taxon>
        <taxon>Daucus</taxon>
        <taxon>Daucus sect. Daucus</taxon>
    </lineage>
</organism>
<dbReference type="CDD" id="cd00167">
    <property type="entry name" value="SANT"/>
    <property type="match status" value="1"/>
</dbReference>
<feature type="compositionally biased region" description="Low complexity" evidence="4">
    <location>
        <begin position="171"/>
        <end position="194"/>
    </location>
</feature>
<dbReference type="OMA" id="SHTTHNE"/>
<dbReference type="EMBL" id="CP093344">
    <property type="protein sequence ID" value="WOG88044.1"/>
    <property type="molecule type" value="Genomic_DNA"/>
</dbReference>
<feature type="region of interest" description="Disordered" evidence="4">
    <location>
        <begin position="1191"/>
        <end position="1214"/>
    </location>
</feature>
<feature type="compositionally biased region" description="Basic and acidic residues" evidence="4">
    <location>
        <begin position="61"/>
        <end position="71"/>
    </location>
</feature>
<keyword evidence="6" id="KW-1185">Reference proteome</keyword>
<sequence>MPPELLPRDRKELFRERKNERSLSEGGGSNRWRDVKRPGGYVRGFPMLSEESCRGSGPSRSNDKMLDDESGRSLGKYGRSGRENRGGPFSQRGLNRHSSDAAANSSLNGPIMQFNVNDKRLVDDVLTCNRIDLKDTPDKSGGVSGPCTGQKLDGENSLSSIDWKTLKWTRSGSLSSRGSGLSHSSSSKSMGGDSTETKSNLHPLNVSPLESPSCDAAAFASPAAGANSAAPTEETSSRKKPRLGWGEGLAKFEKKRVDSPSDTAVKIGMVLSENNTENGRSHVINVPDRSPRLAGLLSCTSPATPSVACSSSVGLNDKFLGKAVNVETADVCGSPLESLNQCEDLSCNPVTLEDTLVANLYQINELLKCNDQVSTDSDFVKSTVMNKLLVLKADVSKRIEATESEIDSLENELKLLINDTGSVHPRPASSSSLPVVCFNKPSEVDTASNLIPRPDPLQTSGDLLKDRTYGGSEGELAECKDEDIDSPGTATSKFCEPMYSGKPVSQADIPNLVESSLNVDACRNGSEVKSLVYAVEEEGTDTRPSCLVDPDNVGQTENVYDLMMASNKEAAHRASEVFSKLVPDSSSSFDIQIDDNSPCLKVDPSVEEKFARRKRFMKFKERVITLKFRVFQHLWKEDLRLLSIKRSRTKPQKKFEFGTRMLPCGYQKHRASIRSRFSSPAGNLSLVPTTQVIDFASKLLEDSRTKVYRSALNMPSLILDNKEKIMSRFISSNRLVEDPCSLETERCIINPWTSEEKEIFLDKLSVFGKDFRKIAAFLDNKTTADCVEFYYKNHKSECFQKAKKKPEFAEKGKSFSKNTYLVTSGKRWNRDDNVASLDLLGAASAIAAKDDGLKPQKCAPRLIFSSCNSRTARGDDVLSKRSSAINILGSERENVAADVLAGICGSLSSEAMSSCITSSVDIGEGYQERKGQPMRMKKRRSVTPEVAQDVDEGICSDESCGEVDHADWTDEERSVFIEAVSSYGKDFAMISQCVGTKSSNQCKVFFSKARKCLGLDMMHPGSCSGVASLSDNGNGGGGADTEDASLVETGSGVKSGSKTDEDLSLSSTKVVQTETFPAGTINIYPDADKLKEINGAGESDVIVDEPRPEDAVSAGSKNKNVCLVLDNDNRFETCDGSESGAVKNLENGLGPHTKTIQNEASEGKQAVVQEVSGFVKPSYANLESGVYGDNSRAGEAGSEFSSHGNSFNETGLKNAPLSDGNIPVSAGTDLLATGSLPGCEKINPIILDDAPFSVLQTPVVQDPGAVQAENSLNLTSHLVPGKISNSQLKISVNSKDGYDKPLYQPPSRDDINPLNSLQAYPPSVPTKKALNGDIGSCKSTPSQSISKVDRNHYTDLLLPRDSYLPKSNGHGPKHNEIRSEHHLLSQDQLNDNSRRPRPRCLSDSDQPTRKGDVKLFGQILSHPSTQQKPNSRAEEKEDRDAKHAKSSENSYNLKIPSQNLDGILTSTKFDHNSYLGLRDMGLPMRSFGFWDGNRIQTGFPSMPDSAILLAKYPAAFGNYPPSSSTVEHQHLNRITERNLNGVSVMPARELSSSKGVADYQAYMNRDGAKVQPFAVDLKQQQTRYYSEMQRQRRGSEYDGLPSVQQQRAMVGLEVLGRGGILHGGGGPRNTVSDPVAAIRRHYAGEQYNGQIGSIIREEAWRSNGNVGR</sequence>
<dbReference type="Gene3D" id="1.10.10.60">
    <property type="entry name" value="Homeodomain-like"/>
    <property type="match status" value="1"/>
</dbReference>
<dbReference type="Pfam" id="PF00249">
    <property type="entry name" value="Myb_DNA-binding"/>
    <property type="match status" value="2"/>
</dbReference>
<feature type="compositionally biased region" description="Basic and acidic residues" evidence="4">
    <location>
        <begin position="1"/>
        <end position="23"/>
    </location>
</feature>
<keyword evidence="2" id="KW-0539">Nucleus</keyword>
<comment type="subcellular location">
    <subcellularLocation>
        <location evidence="1">Nucleus</location>
    </subcellularLocation>
</comment>
<evidence type="ECO:0000256" key="1">
    <source>
        <dbReference type="ARBA" id="ARBA00004123"/>
    </source>
</evidence>
<dbReference type="PROSITE" id="PS51293">
    <property type="entry name" value="SANT"/>
    <property type="match status" value="2"/>
</dbReference>
<dbReference type="InterPro" id="IPR001005">
    <property type="entry name" value="SANT/Myb"/>
</dbReference>
<evidence type="ECO:0000256" key="4">
    <source>
        <dbReference type="SAM" id="MobiDB-lite"/>
    </source>
</evidence>
<feature type="region of interest" description="Disordered" evidence="4">
    <location>
        <begin position="132"/>
        <end position="156"/>
    </location>
</feature>
<dbReference type="PANTHER" id="PTHR47340">
    <property type="entry name" value="DUPLICATED HOMEODOMAIN-LIKE SUPERFAMILY PROTEIN"/>
    <property type="match status" value="1"/>
</dbReference>
<feature type="compositionally biased region" description="Basic and acidic residues" evidence="4">
    <location>
        <begin position="1431"/>
        <end position="1446"/>
    </location>
</feature>
<dbReference type="OrthoDB" id="10258692at2759"/>
<feature type="region of interest" description="Disordered" evidence="4">
    <location>
        <begin position="171"/>
        <end position="207"/>
    </location>
</feature>
<feature type="region of interest" description="Disordered" evidence="4">
    <location>
        <begin position="1"/>
        <end position="111"/>
    </location>
</feature>
<feature type="region of interest" description="Disordered" evidence="4">
    <location>
        <begin position="225"/>
        <end position="244"/>
    </location>
</feature>
<dbReference type="Gramene" id="KZN05615">
    <property type="protein sequence ID" value="KZN05615"/>
    <property type="gene ID" value="DCAR_006452"/>
</dbReference>
<dbReference type="Gene3D" id="1.20.58.1880">
    <property type="match status" value="1"/>
</dbReference>
<proteinExistence type="predicted"/>
<feature type="region of interest" description="Disordered" evidence="4">
    <location>
        <begin position="1296"/>
        <end position="1348"/>
    </location>
</feature>
<feature type="compositionally biased region" description="Polar residues" evidence="4">
    <location>
        <begin position="1337"/>
        <end position="1346"/>
    </location>
</feature>
<evidence type="ECO:0000313" key="5">
    <source>
        <dbReference type="EMBL" id="WOG88044.1"/>
    </source>
</evidence>
<feature type="compositionally biased region" description="Basic and acidic residues" evidence="4">
    <location>
        <begin position="1400"/>
        <end position="1413"/>
    </location>
</feature>
<feature type="compositionally biased region" description="Polar residues" evidence="4">
    <location>
        <begin position="1199"/>
        <end position="1211"/>
    </location>
</feature>
<dbReference type="GO" id="GO:0005634">
    <property type="term" value="C:nucleus"/>
    <property type="evidence" value="ECO:0007669"/>
    <property type="project" value="UniProtKB-SubCell"/>
</dbReference>
<feature type="compositionally biased region" description="Polar residues" evidence="4">
    <location>
        <begin position="1421"/>
        <end position="1430"/>
    </location>
</feature>
<name>A0A161X3U0_DAUCS</name>
<evidence type="ECO:0000256" key="2">
    <source>
        <dbReference type="ARBA" id="ARBA00023242"/>
    </source>
</evidence>
<dbReference type="SUPFAM" id="SSF46689">
    <property type="entry name" value="Homeodomain-like"/>
    <property type="match status" value="2"/>
</dbReference>
<dbReference type="InterPro" id="IPR017930">
    <property type="entry name" value="Myb_dom"/>
</dbReference>